<accession>X1GQL2</accession>
<feature type="non-terminal residue" evidence="1">
    <location>
        <position position="1"/>
    </location>
</feature>
<comment type="caution">
    <text evidence="1">The sequence shown here is derived from an EMBL/GenBank/DDBJ whole genome shotgun (WGS) entry which is preliminary data.</text>
</comment>
<reference evidence="1" key="1">
    <citation type="journal article" date="2014" name="Front. Microbiol.">
        <title>High frequency of phylogenetically diverse reductive dehalogenase-homologous genes in deep subseafloor sedimentary metagenomes.</title>
        <authorList>
            <person name="Kawai M."/>
            <person name="Futagami T."/>
            <person name="Toyoda A."/>
            <person name="Takaki Y."/>
            <person name="Nishi S."/>
            <person name="Hori S."/>
            <person name="Arai W."/>
            <person name="Tsubouchi T."/>
            <person name="Morono Y."/>
            <person name="Uchiyama I."/>
            <person name="Ito T."/>
            <person name="Fujiyama A."/>
            <person name="Inagaki F."/>
            <person name="Takami H."/>
        </authorList>
    </citation>
    <scope>NUCLEOTIDE SEQUENCE</scope>
    <source>
        <strain evidence="1">Expedition CK06-06</strain>
    </source>
</reference>
<dbReference type="EMBL" id="BARU01006415">
    <property type="protein sequence ID" value="GAH47155.1"/>
    <property type="molecule type" value="Genomic_DNA"/>
</dbReference>
<protein>
    <submittedName>
        <fullName evidence="1">Uncharacterized protein</fullName>
    </submittedName>
</protein>
<dbReference type="AlphaFoldDB" id="X1GQL2"/>
<evidence type="ECO:0000313" key="1">
    <source>
        <dbReference type="EMBL" id="GAH47155.1"/>
    </source>
</evidence>
<name>X1GQL2_9ZZZZ</name>
<proteinExistence type="predicted"/>
<gene>
    <name evidence="1" type="ORF">S03H2_12620</name>
</gene>
<sequence>NMNHRILKHSGYTFSVEEIHDRLKKVIEGDENI</sequence>
<organism evidence="1">
    <name type="scientific">marine sediment metagenome</name>
    <dbReference type="NCBI Taxonomy" id="412755"/>
    <lineage>
        <taxon>unclassified sequences</taxon>
        <taxon>metagenomes</taxon>
        <taxon>ecological metagenomes</taxon>
    </lineage>
</organism>